<keyword evidence="3" id="KW-1185">Reference proteome</keyword>
<dbReference type="RefSeq" id="WP_145053464.1">
    <property type="nucleotide sequence ID" value="NZ_CP036433.1"/>
</dbReference>
<proteinExistence type="predicted"/>
<dbReference type="OrthoDB" id="9781333at2"/>
<sequence length="251" mass="27638">MPSILYCGDTSLLSAAGYLAGLMTKAGWPFDYLASDQPPGDSLETPRSLIILSDYPAAQMPDAVQQQLLKQVANGAGLLMCGGWESFHGHGGNWDSRPLTEALPVQMFDFDDRCNCDHPVVLEAEEAQLDHPILQGLPWDERPPLIGGYNRVQVKPEAELLLAARHYYFTRSEGRLLLKRRQSSPLLVVGAYGDGRTAALMTDPAPHWVGPLIDWGDQRVRAQAEGAEVVEVGDLYAQFLQQLLAWTGRIN</sequence>
<evidence type="ECO:0000313" key="2">
    <source>
        <dbReference type="EMBL" id="QDU94772.1"/>
    </source>
</evidence>
<name>A0A518DSE8_9BACT</name>
<reference evidence="2 3" key="1">
    <citation type="submission" date="2019-02" db="EMBL/GenBank/DDBJ databases">
        <title>Deep-cultivation of Planctomycetes and their phenomic and genomic characterization uncovers novel biology.</title>
        <authorList>
            <person name="Wiegand S."/>
            <person name="Jogler M."/>
            <person name="Boedeker C."/>
            <person name="Pinto D."/>
            <person name="Vollmers J."/>
            <person name="Rivas-Marin E."/>
            <person name="Kohn T."/>
            <person name="Peeters S.H."/>
            <person name="Heuer A."/>
            <person name="Rast P."/>
            <person name="Oberbeckmann S."/>
            <person name="Bunk B."/>
            <person name="Jeske O."/>
            <person name="Meyerdierks A."/>
            <person name="Storesund J.E."/>
            <person name="Kallscheuer N."/>
            <person name="Luecker S."/>
            <person name="Lage O.M."/>
            <person name="Pohl T."/>
            <person name="Merkel B.J."/>
            <person name="Hornburger P."/>
            <person name="Mueller R.-W."/>
            <person name="Bruemmer F."/>
            <person name="Labrenz M."/>
            <person name="Spormann A.M."/>
            <person name="Op den Camp H."/>
            <person name="Overmann J."/>
            <person name="Amann R."/>
            <person name="Jetten M.S.M."/>
            <person name="Mascher T."/>
            <person name="Medema M.H."/>
            <person name="Devos D.P."/>
            <person name="Kaster A.-K."/>
            <person name="Ovreas L."/>
            <person name="Rohde M."/>
            <person name="Galperin M.Y."/>
            <person name="Jogler C."/>
        </authorList>
    </citation>
    <scope>NUCLEOTIDE SEQUENCE [LARGE SCALE GENOMIC DNA]</scope>
    <source>
        <strain evidence="2 3">Pla85_3_4</strain>
    </source>
</reference>
<dbReference type="Pfam" id="PF07090">
    <property type="entry name" value="GATase1_like"/>
    <property type="match status" value="1"/>
</dbReference>
<gene>
    <name evidence="2" type="ORF">Pla8534_25790</name>
</gene>
<accession>A0A518DSE8</accession>
<dbReference type="Proteomes" id="UP000317648">
    <property type="component" value="Chromosome"/>
</dbReference>
<dbReference type="PANTHER" id="PTHR37947">
    <property type="entry name" value="BLL2462 PROTEIN"/>
    <property type="match status" value="1"/>
</dbReference>
<dbReference type="KEGG" id="lcre:Pla8534_25790"/>
<evidence type="ECO:0000313" key="3">
    <source>
        <dbReference type="Proteomes" id="UP000317648"/>
    </source>
</evidence>
<dbReference type="InterPro" id="IPR010768">
    <property type="entry name" value="GATase1-like"/>
</dbReference>
<dbReference type="PANTHER" id="PTHR37947:SF1">
    <property type="entry name" value="BLL2462 PROTEIN"/>
    <property type="match status" value="1"/>
</dbReference>
<dbReference type="AlphaFoldDB" id="A0A518DSE8"/>
<protein>
    <recommendedName>
        <fullName evidence="1">Putative glutamine amidotransferase domain-containing protein</fullName>
    </recommendedName>
</protein>
<organism evidence="2 3">
    <name type="scientific">Lignipirellula cremea</name>
    <dbReference type="NCBI Taxonomy" id="2528010"/>
    <lineage>
        <taxon>Bacteria</taxon>
        <taxon>Pseudomonadati</taxon>
        <taxon>Planctomycetota</taxon>
        <taxon>Planctomycetia</taxon>
        <taxon>Pirellulales</taxon>
        <taxon>Pirellulaceae</taxon>
        <taxon>Lignipirellula</taxon>
    </lineage>
</organism>
<dbReference type="Gene3D" id="3.40.50.880">
    <property type="match status" value="1"/>
</dbReference>
<dbReference type="InterPro" id="IPR029062">
    <property type="entry name" value="Class_I_gatase-like"/>
</dbReference>
<dbReference type="SUPFAM" id="SSF52317">
    <property type="entry name" value="Class I glutamine amidotransferase-like"/>
    <property type="match status" value="1"/>
</dbReference>
<dbReference type="EMBL" id="CP036433">
    <property type="protein sequence ID" value="QDU94772.1"/>
    <property type="molecule type" value="Genomic_DNA"/>
</dbReference>
<feature type="domain" description="Putative glutamine amidotransferase" evidence="1">
    <location>
        <begin position="59"/>
        <end position="215"/>
    </location>
</feature>
<evidence type="ECO:0000259" key="1">
    <source>
        <dbReference type="Pfam" id="PF07090"/>
    </source>
</evidence>